<dbReference type="Pfam" id="PF07291">
    <property type="entry name" value="MauE"/>
    <property type="match status" value="1"/>
</dbReference>
<dbReference type="Proteomes" id="UP000612893">
    <property type="component" value="Unassembled WGS sequence"/>
</dbReference>
<evidence type="ECO:0000256" key="3">
    <source>
        <dbReference type="ARBA" id="ARBA00022989"/>
    </source>
</evidence>
<evidence type="ECO:0000256" key="2">
    <source>
        <dbReference type="ARBA" id="ARBA00022692"/>
    </source>
</evidence>
<reference evidence="7" key="1">
    <citation type="submission" date="2020-10" db="EMBL/GenBank/DDBJ databases">
        <title>Ca. Dormibacterota MAGs.</title>
        <authorList>
            <person name="Montgomery K."/>
        </authorList>
    </citation>
    <scope>NUCLEOTIDE SEQUENCE [LARGE SCALE GENOMIC DNA]</scope>
    <source>
        <strain evidence="7">SC8812_S17_10</strain>
    </source>
</reference>
<feature type="transmembrane region" description="Helical" evidence="5">
    <location>
        <begin position="12"/>
        <end position="34"/>
    </location>
</feature>
<evidence type="ECO:0000313" key="7">
    <source>
        <dbReference type="EMBL" id="MBJ7600356.1"/>
    </source>
</evidence>
<feature type="transmembrane region" description="Helical" evidence="5">
    <location>
        <begin position="81"/>
        <end position="100"/>
    </location>
</feature>
<evidence type="ECO:0000313" key="8">
    <source>
        <dbReference type="Proteomes" id="UP000612893"/>
    </source>
</evidence>
<keyword evidence="3 5" id="KW-1133">Transmembrane helix</keyword>
<protein>
    <recommendedName>
        <fullName evidence="6">Methylamine utilisation protein MauE domain-containing protein</fullName>
    </recommendedName>
</protein>
<feature type="transmembrane region" description="Helical" evidence="5">
    <location>
        <begin position="120"/>
        <end position="140"/>
    </location>
</feature>
<keyword evidence="2 5" id="KW-0812">Transmembrane</keyword>
<keyword evidence="4 5" id="KW-0472">Membrane</keyword>
<keyword evidence="8" id="KW-1185">Reference proteome</keyword>
<sequence>MTGIGRVSVGVVLGSAVTSVLVTVLLIASVGKLLSFAEFSQTVRELGLSRRIVQPTAVTVILVELALASALLISLDTRRTALLVALLFLTFMSVSVFAVWKGRQIGCNCFGSRHGIELGWITAARGGLLAAMAIGVVALSNLGIEGLPSLTVAFVVALSALHWLRQWSHAGAPSIE</sequence>
<comment type="subcellular location">
    <subcellularLocation>
        <location evidence="1">Membrane</location>
        <topology evidence="1">Multi-pass membrane protein</topology>
    </subcellularLocation>
</comment>
<gene>
    <name evidence="7" type="ORF">JF922_20060</name>
</gene>
<evidence type="ECO:0000256" key="5">
    <source>
        <dbReference type="SAM" id="Phobius"/>
    </source>
</evidence>
<dbReference type="AlphaFoldDB" id="A0A934K2G0"/>
<dbReference type="GO" id="GO:0016020">
    <property type="term" value="C:membrane"/>
    <property type="evidence" value="ECO:0007669"/>
    <property type="project" value="UniProtKB-SubCell"/>
</dbReference>
<feature type="domain" description="Methylamine utilisation protein MauE" evidence="6">
    <location>
        <begin position="13"/>
        <end position="136"/>
    </location>
</feature>
<dbReference type="InterPro" id="IPR009908">
    <property type="entry name" value="Methylamine_util_MauE"/>
</dbReference>
<proteinExistence type="predicted"/>
<feature type="transmembrane region" description="Helical" evidence="5">
    <location>
        <begin position="55"/>
        <end position="75"/>
    </location>
</feature>
<evidence type="ECO:0000256" key="4">
    <source>
        <dbReference type="ARBA" id="ARBA00023136"/>
    </source>
</evidence>
<evidence type="ECO:0000259" key="6">
    <source>
        <dbReference type="Pfam" id="PF07291"/>
    </source>
</evidence>
<evidence type="ECO:0000256" key="1">
    <source>
        <dbReference type="ARBA" id="ARBA00004141"/>
    </source>
</evidence>
<name>A0A934K2G0_9BACT</name>
<comment type="caution">
    <text evidence="7">The sequence shown here is derived from an EMBL/GenBank/DDBJ whole genome shotgun (WGS) entry which is preliminary data.</text>
</comment>
<dbReference type="EMBL" id="JAEKNR010000198">
    <property type="protein sequence ID" value="MBJ7600356.1"/>
    <property type="molecule type" value="Genomic_DNA"/>
</dbReference>
<organism evidence="7 8">
    <name type="scientific">Candidatus Nephthysia bennettiae</name>
    <dbReference type="NCBI Taxonomy" id="3127016"/>
    <lineage>
        <taxon>Bacteria</taxon>
        <taxon>Bacillati</taxon>
        <taxon>Candidatus Dormiibacterota</taxon>
        <taxon>Candidatus Dormibacteria</taxon>
        <taxon>Candidatus Dormibacterales</taxon>
        <taxon>Candidatus Dormibacteraceae</taxon>
        <taxon>Candidatus Nephthysia</taxon>
    </lineage>
</organism>
<accession>A0A934K2G0</accession>
<feature type="transmembrane region" description="Helical" evidence="5">
    <location>
        <begin position="146"/>
        <end position="164"/>
    </location>
</feature>